<protein>
    <submittedName>
        <fullName evidence="1">Uncharacterized protein</fullName>
    </submittedName>
</protein>
<proteinExistence type="predicted"/>
<name>A0A7W7Y4C6_9BACT</name>
<evidence type="ECO:0000313" key="1">
    <source>
        <dbReference type="EMBL" id="MBB5021803.1"/>
    </source>
</evidence>
<reference evidence="1 2" key="1">
    <citation type="submission" date="2020-08" db="EMBL/GenBank/DDBJ databases">
        <title>Genomic Encyclopedia of Type Strains, Phase IV (KMG-IV): sequencing the most valuable type-strain genomes for metagenomic binning, comparative biology and taxonomic classification.</title>
        <authorList>
            <person name="Goeker M."/>
        </authorList>
    </citation>
    <scope>NUCLEOTIDE SEQUENCE [LARGE SCALE GENOMIC DNA]</scope>
    <source>
        <strain evidence="1 2">DSM 22071</strain>
    </source>
</reference>
<gene>
    <name evidence="1" type="ORF">HNR37_001116</name>
</gene>
<feature type="non-terminal residue" evidence="1">
    <location>
        <position position="31"/>
    </location>
</feature>
<dbReference type="Proteomes" id="UP000528322">
    <property type="component" value="Unassembled WGS sequence"/>
</dbReference>
<accession>A0A7W7Y4C6</accession>
<comment type="caution">
    <text evidence="1">The sequence shown here is derived from an EMBL/GenBank/DDBJ whole genome shotgun (WGS) entry which is preliminary data.</text>
</comment>
<organism evidence="1 2">
    <name type="scientific">Desulfurispira natronophila</name>
    <dbReference type="NCBI Taxonomy" id="682562"/>
    <lineage>
        <taxon>Bacteria</taxon>
        <taxon>Pseudomonadati</taxon>
        <taxon>Chrysiogenota</taxon>
        <taxon>Chrysiogenia</taxon>
        <taxon>Chrysiogenales</taxon>
        <taxon>Chrysiogenaceae</taxon>
        <taxon>Desulfurispira</taxon>
    </lineage>
</organism>
<dbReference type="EMBL" id="JACHID010000005">
    <property type="protein sequence ID" value="MBB5021803.1"/>
    <property type="molecule type" value="Genomic_DNA"/>
</dbReference>
<evidence type="ECO:0000313" key="2">
    <source>
        <dbReference type="Proteomes" id="UP000528322"/>
    </source>
</evidence>
<keyword evidence="2" id="KW-1185">Reference proteome</keyword>
<dbReference type="AlphaFoldDB" id="A0A7W7Y4C6"/>
<sequence>MSRRSIPVNEISEVLYQWQQGMSKSAISRSL</sequence>